<dbReference type="InterPro" id="IPR002156">
    <property type="entry name" value="RNaseH_domain"/>
</dbReference>
<dbReference type="SUPFAM" id="SSF53098">
    <property type="entry name" value="Ribonuclease H-like"/>
    <property type="match status" value="1"/>
</dbReference>
<dbReference type="InterPro" id="IPR036397">
    <property type="entry name" value="RNaseH_sf"/>
</dbReference>
<feature type="domain" description="RNase H type-1" evidence="1">
    <location>
        <begin position="1"/>
        <end position="133"/>
    </location>
</feature>
<dbReference type="InterPro" id="IPR053151">
    <property type="entry name" value="RNase_H-like"/>
</dbReference>
<evidence type="ECO:0000313" key="3">
    <source>
        <dbReference type="Proteomes" id="UP000177042"/>
    </source>
</evidence>
<protein>
    <recommendedName>
        <fullName evidence="1">RNase H type-1 domain-containing protein</fullName>
    </recommendedName>
</protein>
<dbReference type="Gene3D" id="3.30.420.10">
    <property type="entry name" value="Ribonuclease H-like superfamily/Ribonuclease H"/>
    <property type="match status" value="1"/>
</dbReference>
<comment type="caution">
    <text evidence="2">The sequence shown here is derived from an EMBL/GenBank/DDBJ whole genome shotgun (WGS) entry which is preliminary data.</text>
</comment>
<evidence type="ECO:0000259" key="1">
    <source>
        <dbReference type="PROSITE" id="PS50879"/>
    </source>
</evidence>
<name>A0A1F5J8N5_9BACT</name>
<gene>
    <name evidence="2" type="ORF">A3C26_02665</name>
</gene>
<dbReference type="Pfam" id="PF13456">
    <property type="entry name" value="RVT_3"/>
    <property type="match status" value="1"/>
</dbReference>
<dbReference type="PANTHER" id="PTHR47723:SF24">
    <property type="entry name" value="RNASE H TYPE-1 DOMAIN-CONTAINING PROTEIN"/>
    <property type="match status" value="1"/>
</dbReference>
<dbReference type="EMBL" id="MFCX01000037">
    <property type="protein sequence ID" value="OGE24880.1"/>
    <property type="molecule type" value="Genomic_DNA"/>
</dbReference>
<dbReference type="AlphaFoldDB" id="A0A1F5J8N5"/>
<dbReference type="PROSITE" id="PS50879">
    <property type="entry name" value="RNASE_H_1"/>
    <property type="match status" value="1"/>
</dbReference>
<dbReference type="CDD" id="cd09279">
    <property type="entry name" value="RNase_HI_like"/>
    <property type="match status" value="1"/>
</dbReference>
<reference evidence="2 3" key="1">
    <citation type="journal article" date="2016" name="Nat. Commun.">
        <title>Thousands of microbial genomes shed light on interconnected biogeochemical processes in an aquifer system.</title>
        <authorList>
            <person name="Anantharaman K."/>
            <person name="Brown C.T."/>
            <person name="Hug L.A."/>
            <person name="Sharon I."/>
            <person name="Castelle C.J."/>
            <person name="Probst A.J."/>
            <person name="Thomas B.C."/>
            <person name="Singh A."/>
            <person name="Wilkins M.J."/>
            <person name="Karaoz U."/>
            <person name="Brodie E.L."/>
            <person name="Williams K.H."/>
            <person name="Hubbard S.S."/>
            <person name="Banfield J.F."/>
        </authorList>
    </citation>
    <scope>NUCLEOTIDE SEQUENCE [LARGE SCALE GENOMIC DNA]</scope>
</reference>
<proteinExistence type="predicted"/>
<dbReference type="InterPro" id="IPR012337">
    <property type="entry name" value="RNaseH-like_sf"/>
</dbReference>
<dbReference type="GO" id="GO:0003676">
    <property type="term" value="F:nucleic acid binding"/>
    <property type="evidence" value="ECO:0007669"/>
    <property type="project" value="InterPro"/>
</dbReference>
<sequence>MKLIIYTDGASRGNPGEASYGFLIKDPDGKILYSEGKFIGIETNNFAEYSAVLNAFAYMEKKWGKKISEINFFMDSKLVVEQLSGRFRVKSQNLKPLIFEIKRMENTFARVAYKHIPRNLNSAADALANQALDNLKSSV</sequence>
<dbReference type="Proteomes" id="UP000177042">
    <property type="component" value="Unassembled WGS sequence"/>
</dbReference>
<dbReference type="GO" id="GO:0004523">
    <property type="term" value="F:RNA-DNA hybrid ribonuclease activity"/>
    <property type="evidence" value="ECO:0007669"/>
    <property type="project" value="InterPro"/>
</dbReference>
<evidence type="ECO:0000313" key="2">
    <source>
        <dbReference type="EMBL" id="OGE24880.1"/>
    </source>
</evidence>
<organism evidence="2 3">
    <name type="scientific">Candidatus Daviesbacteria bacterium RIFCSPHIGHO2_02_FULL_39_12</name>
    <dbReference type="NCBI Taxonomy" id="1797770"/>
    <lineage>
        <taxon>Bacteria</taxon>
        <taxon>Candidatus Daviesiibacteriota</taxon>
    </lineage>
</organism>
<dbReference type="PANTHER" id="PTHR47723">
    <property type="entry name" value="OS05G0353850 PROTEIN"/>
    <property type="match status" value="1"/>
</dbReference>
<accession>A0A1F5J8N5</accession>